<evidence type="ECO:0000259" key="1">
    <source>
        <dbReference type="Pfam" id="PF00561"/>
    </source>
</evidence>
<dbReference type="GO" id="GO:0016020">
    <property type="term" value="C:membrane"/>
    <property type="evidence" value="ECO:0007669"/>
    <property type="project" value="TreeGrafter"/>
</dbReference>
<reference evidence="3" key="1">
    <citation type="submission" date="2016-10" db="EMBL/GenBank/DDBJ databases">
        <authorList>
            <person name="Varghese N."/>
            <person name="Submissions S."/>
        </authorList>
    </citation>
    <scope>NUCLEOTIDE SEQUENCE [LARGE SCALE GENOMIC DNA]</scope>
    <source>
        <strain evidence="3">CGMCC 1.6963</strain>
    </source>
</reference>
<dbReference type="GO" id="GO:0016740">
    <property type="term" value="F:transferase activity"/>
    <property type="evidence" value="ECO:0007669"/>
    <property type="project" value="UniProtKB-KW"/>
</dbReference>
<accession>A0A1H9X2A9</accession>
<organism evidence="2 3">
    <name type="scientific">Pedococcus cremeus</name>
    <dbReference type="NCBI Taxonomy" id="587636"/>
    <lineage>
        <taxon>Bacteria</taxon>
        <taxon>Bacillati</taxon>
        <taxon>Actinomycetota</taxon>
        <taxon>Actinomycetes</taxon>
        <taxon>Micrococcales</taxon>
        <taxon>Intrasporangiaceae</taxon>
        <taxon>Pedococcus</taxon>
    </lineage>
</organism>
<sequence>MGQLGQRERVTLSTGVTVPVTQQGDPSGPALVLIHAWAEATGSFDRLVPRFPRWLRIVAFDLRGHGGASRPPDGYRLMDFAADVVAVLDHLRIDRATLVGSSSGGYIAQQVARVHPTRVAGLVLVGSPHSMRVRPPFADEVERLRDPVDADWVRASLSWFPLYARVPEWYLRDRVQDGLNTPALVWRKTLQGFLEAEPPTLRQRLPGPALVVWGAHDRVLSRASQEALVRSIEDSSLLVYEDTGHLVLWEQPVRVANDATRFVETMVATS</sequence>
<dbReference type="PANTHER" id="PTHR43798">
    <property type="entry name" value="MONOACYLGLYCEROL LIPASE"/>
    <property type="match status" value="1"/>
</dbReference>
<dbReference type="PRINTS" id="PR00111">
    <property type="entry name" value="ABHYDROLASE"/>
</dbReference>
<evidence type="ECO:0000313" key="2">
    <source>
        <dbReference type="EMBL" id="SES40245.1"/>
    </source>
</evidence>
<dbReference type="InterPro" id="IPR050266">
    <property type="entry name" value="AB_hydrolase_sf"/>
</dbReference>
<keyword evidence="2" id="KW-0808">Transferase</keyword>
<dbReference type="InterPro" id="IPR029058">
    <property type="entry name" value="AB_hydrolase_fold"/>
</dbReference>
<dbReference type="PANTHER" id="PTHR43798:SF33">
    <property type="entry name" value="HYDROLASE, PUTATIVE (AFU_ORTHOLOGUE AFUA_2G14860)-RELATED"/>
    <property type="match status" value="1"/>
</dbReference>
<dbReference type="EMBL" id="FOHB01000006">
    <property type="protein sequence ID" value="SES40245.1"/>
    <property type="molecule type" value="Genomic_DNA"/>
</dbReference>
<dbReference type="RefSeq" id="WP_091760684.1">
    <property type="nucleotide sequence ID" value="NZ_FOHB01000006.1"/>
</dbReference>
<dbReference type="Proteomes" id="UP000199019">
    <property type="component" value="Unassembled WGS sequence"/>
</dbReference>
<gene>
    <name evidence="2" type="ORF">SAMN05216199_3359</name>
</gene>
<protein>
    <submittedName>
        <fullName evidence="2">Rifampin ADP-ribosylating transferase</fullName>
    </submittedName>
</protein>
<dbReference type="OrthoDB" id="8957634at2"/>
<dbReference type="Pfam" id="PF00561">
    <property type="entry name" value="Abhydrolase_1"/>
    <property type="match status" value="1"/>
</dbReference>
<dbReference type="Gene3D" id="3.40.50.1820">
    <property type="entry name" value="alpha/beta hydrolase"/>
    <property type="match status" value="1"/>
</dbReference>
<dbReference type="STRING" id="587636.SAMN05216199_3359"/>
<name>A0A1H9X2A9_9MICO</name>
<dbReference type="SUPFAM" id="SSF53474">
    <property type="entry name" value="alpha/beta-Hydrolases"/>
    <property type="match status" value="1"/>
</dbReference>
<dbReference type="AlphaFoldDB" id="A0A1H9X2A9"/>
<feature type="domain" description="AB hydrolase-1" evidence="1">
    <location>
        <begin position="29"/>
        <end position="252"/>
    </location>
</feature>
<keyword evidence="3" id="KW-1185">Reference proteome</keyword>
<evidence type="ECO:0000313" key="3">
    <source>
        <dbReference type="Proteomes" id="UP000199019"/>
    </source>
</evidence>
<dbReference type="InterPro" id="IPR000073">
    <property type="entry name" value="AB_hydrolase_1"/>
</dbReference>
<proteinExistence type="predicted"/>